<evidence type="ECO:0000256" key="11">
    <source>
        <dbReference type="SAM" id="Phobius"/>
    </source>
</evidence>
<dbReference type="RefSeq" id="XP_022250671.1">
    <property type="nucleotide sequence ID" value="XM_022394963.1"/>
</dbReference>
<evidence type="ECO:0000313" key="16">
    <source>
        <dbReference type="RefSeq" id="XP_022250730.1"/>
    </source>
</evidence>
<evidence type="ECO:0000256" key="3">
    <source>
        <dbReference type="ARBA" id="ARBA00022685"/>
    </source>
</evidence>
<organism evidence="14 16">
    <name type="scientific">Limulus polyphemus</name>
    <name type="common">Atlantic horseshoe crab</name>
    <dbReference type="NCBI Taxonomy" id="6850"/>
    <lineage>
        <taxon>Eukaryota</taxon>
        <taxon>Metazoa</taxon>
        <taxon>Ecdysozoa</taxon>
        <taxon>Arthropoda</taxon>
        <taxon>Chelicerata</taxon>
        <taxon>Merostomata</taxon>
        <taxon>Xiphosura</taxon>
        <taxon>Limulidae</taxon>
        <taxon>Limulus</taxon>
    </lineage>
</organism>
<dbReference type="SUPFAM" id="SSF49785">
    <property type="entry name" value="Galactose-binding domain-like"/>
    <property type="match status" value="1"/>
</dbReference>
<dbReference type="InterPro" id="IPR023828">
    <property type="entry name" value="Peptidase_S8_Ser-AS"/>
</dbReference>
<evidence type="ECO:0000256" key="4">
    <source>
        <dbReference type="ARBA" id="ARBA00022729"/>
    </source>
</evidence>
<proteinExistence type="inferred from homology"/>
<evidence type="ECO:0000256" key="2">
    <source>
        <dbReference type="ARBA" id="ARBA00022670"/>
    </source>
</evidence>
<feature type="active site" description="Charge relay system" evidence="9">
    <location>
        <position position="191"/>
    </location>
</feature>
<dbReference type="PRINTS" id="PR00723">
    <property type="entry name" value="SUBTILISIN"/>
</dbReference>
<dbReference type="InterPro" id="IPR002884">
    <property type="entry name" value="P_dom"/>
</dbReference>
<dbReference type="InterPro" id="IPR008979">
    <property type="entry name" value="Galactose-bd-like_sf"/>
</dbReference>
<accession>A0ABM1T4C4</accession>
<dbReference type="InterPro" id="IPR032815">
    <property type="entry name" value="S8_pro-domain"/>
</dbReference>
<comment type="similarity">
    <text evidence="1">Belongs to the peptidase S8 family. Furin subfamily.</text>
</comment>
<keyword evidence="8" id="KW-0325">Glycoprotein</keyword>
<feature type="active site" description="Charge relay system" evidence="9">
    <location>
        <position position="231"/>
    </location>
</feature>
<dbReference type="SUPFAM" id="SSF54897">
    <property type="entry name" value="Protease propeptides/inhibitors"/>
    <property type="match status" value="1"/>
</dbReference>
<dbReference type="GeneID" id="106466242"/>
<keyword evidence="14" id="KW-1185">Reference proteome</keyword>
<dbReference type="RefSeq" id="XP_022250730.1">
    <property type="nucleotide sequence ID" value="XM_022395022.1"/>
</dbReference>
<dbReference type="PROSITE" id="PS00138">
    <property type="entry name" value="SUBTILASE_SER"/>
    <property type="match status" value="1"/>
</dbReference>
<dbReference type="Gene3D" id="2.60.120.260">
    <property type="entry name" value="Galactose-binding domain-like"/>
    <property type="match status" value="1"/>
</dbReference>
<feature type="region of interest" description="Disordered" evidence="10">
    <location>
        <begin position="211"/>
        <end position="230"/>
    </location>
</feature>
<evidence type="ECO:0000256" key="6">
    <source>
        <dbReference type="ARBA" id="ARBA00022825"/>
    </source>
</evidence>
<evidence type="ECO:0000256" key="8">
    <source>
        <dbReference type="ARBA" id="ARBA00023180"/>
    </source>
</evidence>
<dbReference type="Proteomes" id="UP000694941">
    <property type="component" value="Unplaced"/>
</dbReference>
<evidence type="ECO:0000256" key="12">
    <source>
        <dbReference type="SAM" id="SignalP"/>
    </source>
</evidence>
<keyword evidence="2 9" id="KW-0645">Protease</keyword>
<keyword evidence="11" id="KW-0812">Transmembrane</keyword>
<feature type="transmembrane region" description="Helical" evidence="11">
    <location>
        <begin position="669"/>
        <end position="689"/>
    </location>
</feature>
<keyword evidence="7" id="KW-0865">Zymogen</keyword>
<dbReference type="InterPro" id="IPR036852">
    <property type="entry name" value="Peptidase_S8/S53_dom_sf"/>
</dbReference>
<evidence type="ECO:0000313" key="17">
    <source>
        <dbReference type="RefSeq" id="XP_022250771.1"/>
    </source>
</evidence>
<dbReference type="Pfam" id="PF01483">
    <property type="entry name" value="P_proprotein"/>
    <property type="match status" value="1"/>
</dbReference>
<dbReference type="Pfam" id="PF00082">
    <property type="entry name" value="Peptidase_S8"/>
    <property type="match status" value="1"/>
</dbReference>
<dbReference type="PROSITE" id="PS00137">
    <property type="entry name" value="SUBTILASE_HIS"/>
    <property type="match status" value="1"/>
</dbReference>
<evidence type="ECO:0000256" key="7">
    <source>
        <dbReference type="ARBA" id="ARBA00023145"/>
    </source>
</evidence>
<feature type="active site" description="Charge relay system" evidence="9">
    <location>
        <position position="408"/>
    </location>
</feature>
<evidence type="ECO:0000313" key="15">
    <source>
        <dbReference type="RefSeq" id="XP_022250671.1"/>
    </source>
</evidence>
<evidence type="ECO:0000259" key="13">
    <source>
        <dbReference type="PROSITE" id="PS51829"/>
    </source>
</evidence>
<feature type="chain" id="PRO_5045023219" evidence="12">
    <location>
        <begin position="17"/>
        <end position="754"/>
    </location>
</feature>
<gene>
    <name evidence="15 16 17" type="primary">LOC106466242</name>
</gene>
<dbReference type="InterPro" id="IPR015500">
    <property type="entry name" value="Peptidase_S8_subtilisin-rel"/>
</dbReference>
<dbReference type="InterPro" id="IPR034182">
    <property type="entry name" value="Kexin/furin"/>
</dbReference>
<dbReference type="PANTHER" id="PTHR42884:SF28">
    <property type="entry name" value="PROPROTEIN CONVERTASE SUBTILISIN_KEXIN TYPE 7"/>
    <property type="match status" value="1"/>
</dbReference>
<evidence type="ECO:0000256" key="10">
    <source>
        <dbReference type="SAM" id="MobiDB-lite"/>
    </source>
</evidence>
<dbReference type="Gene3D" id="3.30.70.850">
    <property type="entry name" value="Peptidase S8, pro-domain"/>
    <property type="match status" value="1"/>
</dbReference>
<keyword evidence="11" id="KW-1133">Transmembrane helix</keyword>
<feature type="domain" description="P/Homo B" evidence="13">
    <location>
        <begin position="484"/>
        <end position="621"/>
    </location>
</feature>
<sequence>MFYYVAFIFLTQSAFSAYIRHKGAVHHIETNGDIQTLAWAVILQENSNKSSDYPYKVAEKVGLDNQGQVGQLKNHYLFVHPLSQFAQSSIDKHAYRKINNMELFSRETKDVNFMQVKHSVEKKMMEHSEIESFHLQIIRKRVKRGTEELQDPMFQYQWHLLNKEDTMMDINVTGIWERNITGKGVTVCVIDDGLEWTNRDLKDNYCPEGSWDLNDDDSDPMPEGGNGKNEHGTRCAGEIAAAANDFCGVGVAFSSRIAGLRALDGTMTDSLEATAFNLNMNINDIYSCSWGPEDDGKTVEGPHYLALKAIKHGIDMGRGGYGSIFVVASGNGGSNDDNCNFDGYASSIYTITIGAVTESGGLPFYAEECPAMLGVTFSSGSMRNFDIVTSDWTKVDGSGCTRHHTGTSAAAPLAAGMIALMLEVRPCLTWRDIQYIFVLTGMKVNLLHQNLWEKNAAGLWHSNFHGFGILNAWRLVSVAKAWQSVPWLTTYTSPQEEFEKQIPSFPDELVVNISVSKEDADSYGLFIVEYVQVKITLSHPYRGHLVIMLQSPAGTASTLTHVRPKDNSTEGLNNWSFTSVKFWGEEPYGTWSLILLDSSSGSSELGTFKSWRLVLHGTPMTSEQFQDKKRFVEEAYSGKYLDENISFPCPPPSPSLDIMQPLTDRTLKIITLVGFFAFFMAIYETFEYMCCYKDEKKKQANALQIVRRQVDGSDNSDTYQLLENDDNNVIDQDNIAENVPMIEVCSVKSGQIGN</sequence>
<dbReference type="PANTHER" id="PTHR42884">
    <property type="entry name" value="PROPROTEIN CONVERTASE SUBTILISIN/KEXIN-RELATED"/>
    <property type="match status" value="1"/>
</dbReference>
<dbReference type="SUPFAM" id="SSF52743">
    <property type="entry name" value="Subtilisin-like"/>
    <property type="match status" value="1"/>
</dbReference>
<feature type="signal peptide" evidence="12">
    <location>
        <begin position="1"/>
        <end position="16"/>
    </location>
</feature>
<keyword evidence="6 9" id="KW-0720">Serine protease</keyword>
<dbReference type="PROSITE" id="PS51892">
    <property type="entry name" value="SUBTILASE"/>
    <property type="match status" value="1"/>
</dbReference>
<dbReference type="Pfam" id="PF16470">
    <property type="entry name" value="S8_pro-domain"/>
    <property type="match status" value="1"/>
</dbReference>
<dbReference type="InterPro" id="IPR038466">
    <property type="entry name" value="S8_pro-domain_sf"/>
</dbReference>
<name>A0ABM1T4C4_LIMPO</name>
<dbReference type="Gene3D" id="3.40.50.200">
    <property type="entry name" value="Peptidase S8/S53 domain"/>
    <property type="match status" value="1"/>
</dbReference>
<dbReference type="PROSITE" id="PS00136">
    <property type="entry name" value="SUBTILASE_ASP"/>
    <property type="match status" value="1"/>
</dbReference>
<keyword evidence="3" id="KW-0165">Cleavage on pair of basic residues</keyword>
<dbReference type="InterPro" id="IPR000209">
    <property type="entry name" value="Peptidase_S8/S53_dom"/>
</dbReference>
<keyword evidence="5 9" id="KW-0378">Hydrolase</keyword>
<keyword evidence="11" id="KW-0472">Membrane</keyword>
<dbReference type="InterPro" id="IPR023827">
    <property type="entry name" value="Peptidase_S8_Asp-AS"/>
</dbReference>
<evidence type="ECO:0000313" key="14">
    <source>
        <dbReference type="Proteomes" id="UP000694941"/>
    </source>
</evidence>
<dbReference type="CDD" id="cd04059">
    <property type="entry name" value="Peptidases_S8_Protein_convertases_Kexins_Furin-like"/>
    <property type="match status" value="1"/>
</dbReference>
<protein>
    <submittedName>
        <fullName evidence="15 16">Proprotein convertase subtilisin/kexin type 7-like</fullName>
    </submittedName>
</protein>
<keyword evidence="4 12" id="KW-0732">Signal</keyword>
<evidence type="ECO:0000256" key="5">
    <source>
        <dbReference type="ARBA" id="ARBA00022801"/>
    </source>
</evidence>
<evidence type="ECO:0000256" key="9">
    <source>
        <dbReference type="PROSITE-ProRule" id="PRU01240"/>
    </source>
</evidence>
<evidence type="ECO:0000256" key="1">
    <source>
        <dbReference type="ARBA" id="ARBA00005325"/>
    </source>
</evidence>
<dbReference type="RefSeq" id="XP_022250771.1">
    <property type="nucleotide sequence ID" value="XM_022395063.1"/>
</dbReference>
<dbReference type="PROSITE" id="PS51829">
    <property type="entry name" value="P_HOMO_B"/>
    <property type="match status" value="1"/>
</dbReference>
<reference evidence="15 16" key="1">
    <citation type="submission" date="2025-05" db="UniProtKB">
        <authorList>
            <consortium name="RefSeq"/>
        </authorList>
    </citation>
    <scope>IDENTIFICATION</scope>
    <source>
        <tissue evidence="15 16">Muscle</tissue>
    </source>
</reference>
<dbReference type="InterPro" id="IPR022398">
    <property type="entry name" value="Peptidase_S8_His-AS"/>
</dbReference>